<evidence type="ECO:0000313" key="11">
    <source>
        <dbReference type="EMBL" id="OQV13699.1"/>
    </source>
</evidence>
<protein>
    <recommendedName>
        <fullName evidence="10">G-protein coupled receptors family 1 profile domain-containing protein</fullName>
    </recommendedName>
</protein>
<evidence type="ECO:0000256" key="4">
    <source>
        <dbReference type="ARBA" id="ARBA00022989"/>
    </source>
</evidence>
<feature type="transmembrane region" description="Helical" evidence="9">
    <location>
        <begin position="105"/>
        <end position="129"/>
    </location>
</feature>
<dbReference type="Pfam" id="PF00001">
    <property type="entry name" value="7tm_1"/>
    <property type="match status" value="1"/>
</dbReference>
<comment type="caution">
    <text evidence="11">The sequence shown here is derived from an EMBL/GenBank/DDBJ whole genome shotgun (WGS) entry which is preliminary data.</text>
</comment>
<evidence type="ECO:0000313" key="12">
    <source>
        <dbReference type="Proteomes" id="UP000192578"/>
    </source>
</evidence>
<feature type="transmembrane region" description="Helical" evidence="9">
    <location>
        <begin position="141"/>
        <end position="162"/>
    </location>
</feature>
<keyword evidence="12" id="KW-1185">Reference proteome</keyword>
<organism evidence="11 12">
    <name type="scientific">Hypsibius exemplaris</name>
    <name type="common">Freshwater tardigrade</name>
    <dbReference type="NCBI Taxonomy" id="2072580"/>
    <lineage>
        <taxon>Eukaryota</taxon>
        <taxon>Metazoa</taxon>
        <taxon>Ecdysozoa</taxon>
        <taxon>Tardigrada</taxon>
        <taxon>Eutardigrada</taxon>
        <taxon>Parachela</taxon>
        <taxon>Hypsibioidea</taxon>
        <taxon>Hypsibiidae</taxon>
        <taxon>Hypsibius</taxon>
    </lineage>
</organism>
<dbReference type="OrthoDB" id="9445642at2759"/>
<evidence type="ECO:0000256" key="8">
    <source>
        <dbReference type="ARBA" id="ARBA00023224"/>
    </source>
</evidence>
<dbReference type="PROSITE" id="PS50262">
    <property type="entry name" value="G_PROTEIN_RECEP_F1_2"/>
    <property type="match status" value="1"/>
</dbReference>
<dbReference type="AlphaFoldDB" id="A0A1W0WES5"/>
<keyword evidence="5" id="KW-0297">G-protein coupled receptor</keyword>
<evidence type="ECO:0000256" key="3">
    <source>
        <dbReference type="ARBA" id="ARBA00022692"/>
    </source>
</evidence>
<dbReference type="GO" id="GO:0004930">
    <property type="term" value="F:G protein-coupled receptor activity"/>
    <property type="evidence" value="ECO:0007669"/>
    <property type="project" value="UniProtKB-KW"/>
</dbReference>
<dbReference type="PANTHER" id="PTHR24228">
    <property type="entry name" value="B2 BRADYKININ RECEPTOR/ANGIOTENSIN II RECEPTOR"/>
    <property type="match status" value="1"/>
</dbReference>
<sequence length="329" mass="36672">MNHSNFSPPTNFPFLAQAKQTELSAWIAVILTINFIGVLINLLLLRITWLAKLQKCGVSFLIVHFLLANLVMSLVSVPAGVFVLLAKRDGWHIDGSACYIVQTLVTINMTVINWADVGLAVNRFVALYYPHRYKAWASTPTNVAVLCCNWFISVATMIPYTFTIGGQGIISAPLGNCFLMMTGRLGPFLTAMMAYVPYTLTGIGSLLILWKCFGYRVLDTATVSSADGDSSVGANHRLAQRRLNMAKMLLFTFLWTCVCTLPTYVVNTQFPWLYGANPVSVMWIRPAMTCQFTFTPCILLWCNTEYQRRLKCIFTQHRGSFAGTPSTGR</sequence>
<gene>
    <name evidence="11" type="ORF">BV898_12093</name>
</gene>
<dbReference type="Proteomes" id="UP000192578">
    <property type="component" value="Unassembled WGS sequence"/>
</dbReference>
<keyword evidence="2" id="KW-1003">Cell membrane</keyword>
<evidence type="ECO:0000256" key="6">
    <source>
        <dbReference type="ARBA" id="ARBA00023136"/>
    </source>
</evidence>
<dbReference type="GO" id="GO:0005886">
    <property type="term" value="C:plasma membrane"/>
    <property type="evidence" value="ECO:0007669"/>
    <property type="project" value="UniProtKB-SubCell"/>
</dbReference>
<evidence type="ECO:0000256" key="5">
    <source>
        <dbReference type="ARBA" id="ARBA00023040"/>
    </source>
</evidence>
<feature type="transmembrane region" description="Helical" evidence="9">
    <location>
        <begin position="282"/>
        <end position="301"/>
    </location>
</feature>
<keyword evidence="3 9" id="KW-0812">Transmembrane</keyword>
<keyword evidence="7" id="KW-0675">Receptor</keyword>
<keyword evidence="4 9" id="KW-1133">Transmembrane helix</keyword>
<dbReference type="InterPro" id="IPR017452">
    <property type="entry name" value="GPCR_Rhodpsn_7TM"/>
</dbReference>
<dbReference type="InterPro" id="IPR000276">
    <property type="entry name" value="GPCR_Rhodpsn"/>
</dbReference>
<feature type="domain" description="G-protein coupled receptors family 1 profile" evidence="10">
    <location>
        <begin position="40"/>
        <end position="266"/>
    </location>
</feature>
<dbReference type="EMBL" id="MTYJ01000118">
    <property type="protein sequence ID" value="OQV13699.1"/>
    <property type="molecule type" value="Genomic_DNA"/>
</dbReference>
<dbReference type="CDD" id="cd00637">
    <property type="entry name" value="7tm_classA_rhodopsin-like"/>
    <property type="match status" value="1"/>
</dbReference>
<feature type="transmembrane region" description="Helical" evidence="9">
    <location>
        <begin position="248"/>
        <end position="270"/>
    </location>
</feature>
<feature type="transmembrane region" description="Helical" evidence="9">
    <location>
        <begin position="23"/>
        <end position="45"/>
    </location>
</feature>
<evidence type="ECO:0000256" key="2">
    <source>
        <dbReference type="ARBA" id="ARBA00022475"/>
    </source>
</evidence>
<evidence type="ECO:0000256" key="9">
    <source>
        <dbReference type="SAM" id="Phobius"/>
    </source>
</evidence>
<accession>A0A1W0WES5</accession>
<proteinExistence type="predicted"/>
<name>A0A1W0WES5_HYPEX</name>
<evidence type="ECO:0000256" key="7">
    <source>
        <dbReference type="ARBA" id="ARBA00023170"/>
    </source>
</evidence>
<evidence type="ECO:0000259" key="10">
    <source>
        <dbReference type="PROSITE" id="PS50262"/>
    </source>
</evidence>
<comment type="subcellular location">
    <subcellularLocation>
        <location evidence="1">Cell membrane</location>
        <topology evidence="1">Multi-pass membrane protein</topology>
    </subcellularLocation>
</comment>
<dbReference type="Gene3D" id="1.20.1070.10">
    <property type="entry name" value="Rhodopsin 7-helix transmembrane proteins"/>
    <property type="match status" value="1"/>
</dbReference>
<dbReference type="SUPFAM" id="SSF81321">
    <property type="entry name" value="Family A G protein-coupled receptor-like"/>
    <property type="match status" value="1"/>
</dbReference>
<evidence type="ECO:0000256" key="1">
    <source>
        <dbReference type="ARBA" id="ARBA00004651"/>
    </source>
</evidence>
<dbReference type="PANTHER" id="PTHR24228:SF59">
    <property type="entry name" value="NEUROPEPTIDE RECEPTOR 15"/>
    <property type="match status" value="1"/>
</dbReference>
<keyword evidence="6 9" id="KW-0472">Membrane</keyword>
<keyword evidence="8" id="KW-0807">Transducer</keyword>
<reference evidence="12" key="1">
    <citation type="submission" date="2017-01" db="EMBL/GenBank/DDBJ databases">
        <title>Comparative genomics of anhydrobiosis in the tardigrade Hypsibius dujardini.</title>
        <authorList>
            <person name="Yoshida Y."/>
            <person name="Koutsovoulos G."/>
            <person name="Laetsch D."/>
            <person name="Stevens L."/>
            <person name="Kumar S."/>
            <person name="Horikawa D."/>
            <person name="Ishino K."/>
            <person name="Komine S."/>
            <person name="Tomita M."/>
            <person name="Blaxter M."/>
            <person name="Arakawa K."/>
        </authorList>
    </citation>
    <scope>NUCLEOTIDE SEQUENCE [LARGE SCALE GENOMIC DNA]</scope>
    <source>
        <strain evidence="12">Z151</strain>
    </source>
</reference>
<feature type="transmembrane region" description="Helical" evidence="9">
    <location>
        <begin position="188"/>
        <end position="210"/>
    </location>
</feature>
<feature type="transmembrane region" description="Helical" evidence="9">
    <location>
        <begin position="57"/>
        <end position="85"/>
    </location>
</feature>